<evidence type="ECO:0008006" key="3">
    <source>
        <dbReference type="Google" id="ProtNLM"/>
    </source>
</evidence>
<keyword evidence="2" id="KW-1185">Reference proteome</keyword>
<dbReference type="Gene3D" id="3.90.75.20">
    <property type="match status" value="1"/>
</dbReference>
<comment type="caution">
    <text evidence="1">The sequence shown here is derived from an EMBL/GenBank/DDBJ whole genome shotgun (WGS) entry which is preliminary data.</text>
</comment>
<sequence>MHEIWQEIDFNDQFFSNYDFKGKTPVHSYAISNWGHIKRDGELIAPRVCKIRKTEYKYLIVYCGYDKEKRRGIEVRIPLQRVVAHYFVKNTQPETLNYVTFVDEDPLNCIAWNLKWIDQSEAGRKGNMSPKRQGPNKYGKHVKLNKAKADIIRKLVSRGTRQKVIAKRFGISEMQVTRIMRGENWK</sequence>
<name>A0AAW9SCB4_9BACT</name>
<dbReference type="AlphaFoldDB" id="A0AAW9SCB4"/>
<evidence type="ECO:0000313" key="1">
    <source>
        <dbReference type="EMBL" id="MEN7548531.1"/>
    </source>
</evidence>
<evidence type="ECO:0000313" key="2">
    <source>
        <dbReference type="Proteomes" id="UP001403385"/>
    </source>
</evidence>
<gene>
    <name evidence="1" type="ORF">AAG747_11460</name>
</gene>
<dbReference type="Proteomes" id="UP001403385">
    <property type="component" value="Unassembled WGS sequence"/>
</dbReference>
<dbReference type="InterPro" id="IPR044925">
    <property type="entry name" value="His-Me_finger_sf"/>
</dbReference>
<protein>
    <recommendedName>
        <fullName evidence="3">HNH homing endonuclease</fullName>
    </recommendedName>
</protein>
<dbReference type="EMBL" id="JBDKWZ010000006">
    <property type="protein sequence ID" value="MEN7548531.1"/>
    <property type="molecule type" value="Genomic_DNA"/>
</dbReference>
<organism evidence="1 2">
    <name type="scientific">Rapidithrix thailandica</name>
    <dbReference type="NCBI Taxonomy" id="413964"/>
    <lineage>
        <taxon>Bacteria</taxon>
        <taxon>Pseudomonadati</taxon>
        <taxon>Bacteroidota</taxon>
        <taxon>Cytophagia</taxon>
        <taxon>Cytophagales</taxon>
        <taxon>Flammeovirgaceae</taxon>
        <taxon>Rapidithrix</taxon>
    </lineage>
</organism>
<dbReference type="SUPFAM" id="SSF54060">
    <property type="entry name" value="His-Me finger endonucleases"/>
    <property type="match status" value="1"/>
</dbReference>
<dbReference type="RefSeq" id="WP_346821311.1">
    <property type="nucleotide sequence ID" value="NZ_JBDKWZ010000006.1"/>
</dbReference>
<accession>A0AAW9SCB4</accession>
<reference evidence="1 2" key="1">
    <citation type="submission" date="2024-04" db="EMBL/GenBank/DDBJ databases">
        <title>Novel genus in family Flammeovirgaceae.</title>
        <authorList>
            <person name="Nguyen T.H."/>
            <person name="Vuong T.Q."/>
            <person name="Le H."/>
            <person name="Kim S.-G."/>
        </authorList>
    </citation>
    <scope>NUCLEOTIDE SEQUENCE [LARGE SCALE GENOMIC DNA]</scope>
    <source>
        <strain evidence="1 2">JCM 23209</strain>
    </source>
</reference>
<proteinExistence type="predicted"/>